<dbReference type="AlphaFoldDB" id="W0DX27"/>
<sequence length="462" mass="52851">MAMGDATFSQDDACIWVEKYTEMLDPARKSARPPHMAYQRDRARVIHSASFRRLQSKTQIFGLNESDFFRTRLTHSMEVAQIGSGIVEHLALREEADHYQAWLPSPYLIEAICLAHDLGHPPFGHGGEVALNYMMRHHGGFEGNAQTLRILAYLGEYTPKNGLDLTRRATLGVMKYPAIYEDLVALDTGYQACLNLPPVTDFKTWNMKPWHPPKCLYQEEASVVDWLLSPFSEQDRAVFLAIKPPIDPTSKQRVRTQFKAFDTTIMELADDIAYGIHDLEDAVAMKMVTRDLWQVEVMAHPHFIAHRLWDNTMTDRLFSGSSKQRKHAVSKMVGIMVEEIFVIERDQFAHPLLRYQACLPTAQAQVLELLKQFVFKNVITIPEVKGMEYKGQLIVMTLFEALEANADRLLPANTLAKFNQAESERARKRVICDYIAGMTNNYASKLYEKFFLPKQGSVFDRI</sequence>
<dbReference type="CDD" id="cd00077">
    <property type="entry name" value="HDc"/>
    <property type="match status" value="1"/>
</dbReference>
<evidence type="ECO:0000259" key="3">
    <source>
        <dbReference type="PROSITE" id="PS51831"/>
    </source>
</evidence>
<gene>
    <name evidence="4" type="ORF">THIAE_06985</name>
</gene>
<dbReference type="Pfam" id="PF01966">
    <property type="entry name" value="HD"/>
    <property type="match status" value="1"/>
</dbReference>
<dbReference type="RefSeq" id="WP_006461074.1">
    <property type="nucleotide sequence ID" value="NZ_CP007030.1"/>
</dbReference>
<dbReference type="Pfam" id="PF13286">
    <property type="entry name" value="HD_assoc"/>
    <property type="match status" value="1"/>
</dbReference>
<dbReference type="InterPro" id="IPR023023">
    <property type="entry name" value="dNTPase_2"/>
</dbReference>
<dbReference type="NCBIfam" id="NF041026">
    <property type="entry name" value="antiphage_dGTPase"/>
    <property type="match status" value="1"/>
</dbReference>
<dbReference type="HAMAP" id="MF_01212">
    <property type="entry name" value="dGTPase_type2"/>
    <property type="match status" value="1"/>
</dbReference>
<dbReference type="GO" id="GO:0008832">
    <property type="term" value="F:dGTPase activity"/>
    <property type="evidence" value="ECO:0007669"/>
    <property type="project" value="TreeGrafter"/>
</dbReference>
<reference evidence="4 5" key="1">
    <citation type="submission" date="2013-12" db="EMBL/GenBank/DDBJ databases">
        <authorList>
            <consortium name="DOE Joint Genome Institute"/>
            <person name="Kappler U."/>
            <person name="Huntemann M."/>
            <person name="Han J."/>
            <person name="Chen A."/>
            <person name="Kyrpides N."/>
            <person name="Mavromatis K."/>
            <person name="Markowitz V."/>
            <person name="Palaniappan K."/>
            <person name="Ivanova N."/>
            <person name="Schaumberg A."/>
            <person name="Pati A."/>
            <person name="Liolios K."/>
            <person name="Nordberg H.P."/>
            <person name="Cantor M.N."/>
            <person name="Hua S.X."/>
            <person name="Woyke T."/>
        </authorList>
    </citation>
    <scope>NUCLEOTIDE SEQUENCE [LARGE SCALE GENOMIC DNA]</scope>
    <source>
        <strain evidence="5">AL2</strain>
    </source>
</reference>
<dbReference type="InterPro" id="IPR003607">
    <property type="entry name" value="HD/PDEase_dom"/>
</dbReference>
<dbReference type="Gene3D" id="1.10.3210.10">
    <property type="entry name" value="Hypothetical protein af1432"/>
    <property type="match status" value="2"/>
</dbReference>
<dbReference type="SMART" id="SM00471">
    <property type="entry name" value="HDc"/>
    <property type="match status" value="1"/>
</dbReference>
<dbReference type="SUPFAM" id="SSF109604">
    <property type="entry name" value="HD-domain/PDEase-like"/>
    <property type="match status" value="1"/>
</dbReference>
<proteinExistence type="inferred from homology"/>
<evidence type="ECO:0000256" key="1">
    <source>
        <dbReference type="ARBA" id="ARBA00022801"/>
    </source>
</evidence>
<dbReference type="EMBL" id="CP007030">
    <property type="protein sequence ID" value="AHF01534.1"/>
    <property type="molecule type" value="Genomic_DNA"/>
</dbReference>
<dbReference type="InterPro" id="IPR006261">
    <property type="entry name" value="dGTPase"/>
</dbReference>
<dbReference type="Proteomes" id="UP000005380">
    <property type="component" value="Chromosome"/>
</dbReference>
<dbReference type="PANTHER" id="PTHR11373:SF40">
    <property type="entry name" value="DEOXYGUANOSINETRIPHOSPHATE TRIPHOSPHOHYDROLASE-LIKE PROTEIN 2"/>
    <property type="match status" value="1"/>
</dbReference>
<dbReference type="HOGENOM" id="CLU_028163_0_0_6"/>
<dbReference type="KEGG" id="tao:THIAE_06985"/>
<feature type="domain" description="HD" evidence="3">
    <location>
        <begin position="72"/>
        <end position="275"/>
    </location>
</feature>
<dbReference type="STRING" id="717772.THIAE_06985"/>
<keyword evidence="1 2" id="KW-0378">Hydrolase</keyword>
<dbReference type="NCBIfam" id="NF003701">
    <property type="entry name" value="PRK05318.1"/>
    <property type="match status" value="1"/>
</dbReference>
<accession>W0DX27</accession>
<name>W0DX27_9GAMM</name>
<dbReference type="eggNOG" id="COG0232">
    <property type="taxonomic scope" value="Bacteria"/>
</dbReference>
<organism evidence="4 5">
    <name type="scientific">Thiomicrospira aerophila AL3</name>
    <dbReference type="NCBI Taxonomy" id="717772"/>
    <lineage>
        <taxon>Bacteria</taxon>
        <taxon>Pseudomonadati</taxon>
        <taxon>Pseudomonadota</taxon>
        <taxon>Gammaproteobacteria</taxon>
        <taxon>Thiotrichales</taxon>
        <taxon>Piscirickettsiaceae</taxon>
        <taxon>Thiomicrospira</taxon>
    </lineage>
</organism>
<dbReference type="InterPro" id="IPR026875">
    <property type="entry name" value="PHydrolase_assoc_dom"/>
</dbReference>
<dbReference type="InParanoid" id="W0DX27"/>
<dbReference type="InterPro" id="IPR006674">
    <property type="entry name" value="HD_domain"/>
</dbReference>
<evidence type="ECO:0000256" key="2">
    <source>
        <dbReference type="HAMAP-Rule" id="MF_01212"/>
    </source>
</evidence>
<evidence type="ECO:0000313" key="5">
    <source>
        <dbReference type="Proteomes" id="UP000005380"/>
    </source>
</evidence>
<evidence type="ECO:0000313" key="4">
    <source>
        <dbReference type="EMBL" id="AHF01534.1"/>
    </source>
</evidence>
<dbReference type="FunCoup" id="W0DX27">
    <property type="interactions" value="133"/>
</dbReference>
<dbReference type="PANTHER" id="PTHR11373">
    <property type="entry name" value="DEOXYNUCLEOSIDE TRIPHOSPHATE TRIPHOSPHOHYDROLASE"/>
    <property type="match status" value="1"/>
</dbReference>
<comment type="similarity">
    <text evidence="2">Belongs to the dGTPase family. Type 2 subfamily.</text>
</comment>
<dbReference type="InterPro" id="IPR050135">
    <property type="entry name" value="dGTPase-like"/>
</dbReference>
<dbReference type="PROSITE" id="PS51831">
    <property type="entry name" value="HD"/>
    <property type="match status" value="1"/>
</dbReference>
<dbReference type="GO" id="GO:0006203">
    <property type="term" value="P:dGTP catabolic process"/>
    <property type="evidence" value="ECO:0007669"/>
    <property type="project" value="TreeGrafter"/>
</dbReference>
<dbReference type="NCBIfam" id="TIGR01353">
    <property type="entry name" value="dGTP_triPase"/>
    <property type="match status" value="1"/>
</dbReference>
<keyword evidence="5" id="KW-1185">Reference proteome</keyword>
<protein>
    <recommendedName>
        <fullName evidence="2">Deoxyguanosinetriphosphate triphosphohydrolase-like protein</fullName>
    </recommendedName>
</protein>